<keyword evidence="5" id="KW-0378">Hydrolase</keyword>
<dbReference type="GO" id="GO:0043139">
    <property type="term" value="F:5'-3' DNA helicase activity"/>
    <property type="evidence" value="ECO:0007669"/>
    <property type="project" value="InterPro"/>
</dbReference>
<dbReference type="Pfam" id="PF18335">
    <property type="entry name" value="SH3_13"/>
    <property type="match status" value="1"/>
</dbReference>
<dbReference type="RefSeq" id="WP_170302536.1">
    <property type="nucleotide sequence ID" value="NZ_AP021875.1"/>
</dbReference>
<dbReference type="SUPFAM" id="SSF47781">
    <property type="entry name" value="RuvA domain 2-like"/>
    <property type="match status" value="1"/>
</dbReference>
<dbReference type="AlphaFoldDB" id="A0A5K7ZD72"/>
<feature type="domain" description="AAA+ ATPase" evidence="4">
    <location>
        <begin position="344"/>
        <end position="492"/>
    </location>
</feature>
<dbReference type="Pfam" id="PF13538">
    <property type="entry name" value="UvrD_C_2"/>
    <property type="match status" value="1"/>
</dbReference>
<dbReference type="InterPro" id="IPR003583">
    <property type="entry name" value="Hlx-hairpin-Hlx_DNA-bd_motif"/>
</dbReference>
<dbReference type="InterPro" id="IPR003593">
    <property type="entry name" value="AAA+_ATPase"/>
</dbReference>
<gene>
    <name evidence="5" type="primary">recD2</name>
    <name evidence="5" type="ORF">DSCW_61870</name>
</gene>
<dbReference type="InterPro" id="IPR010994">
    <property type="entry name" value="RuvA_2-like"/>
</dbReference>
<dbReference type="InterPro" id="IPR050534">
    <property type="entry name" value="Coronavir_polyprotein_1ab"/>
</dbReference>
<proteinExistence type="inferred from homology"/>
<dbReference type="InterPro" id="IPR055446">
    <property type="entry name" value="RecD2_N_OB"/>
</dbReference>
<evidence type="ECO:0000313" key="6">
    <source>
        <dbReference type="Proteomes" id="UP000427769"/>
    </source>
</evidence>
<dbReference type="CDD" id="cd17933">
    <property type="entry name" value="DEXSc_RecD-like"/>
    <property type="match status" value="1"/>
</dbReference>
<dbReference type="Gene3D" id="1.10.150.20">
    <property type="entry name" value="5' to 3' exonuclease, C-terminal subdomain"/>
    <property type="match status" value="1"/>
</dbReference>
<dbReference type="SMART" id="SM00382">
    <property type="entry name" value="AAA"/>
    <property type="match status" value="1"/>
</dbReference>
<dbReference type="GO" id="GO:0017116">
    <property type="term" value="F:single-stranded DNA helicase activity"/>
    <property type="evidence" value="ECO:0007669"/>
    <property type="project" value="TreeGrafter"/>
</dbReference>
<dbReference type="Pfam" id="PF23139">
    <property type="entry name" value="OB_YrrC"/>
    <property type="match status" value="1"/>
</dbReference>
<dbReference type="Gene3D" id="2.30.30.940">
    <property type="match status" value="1"/>
</dbReference>
<dbReference type="CDD" id="cd18809">
    <property type="entry name" value="SF1_C_RecD"/>
    <property type="match status" value="1"/>
</dbReference>
<dbReference type="GO" id="GO:0006310">
    <property type="term" value="P:DNA recombination"/>
    <property type="evidence" value="ECO:0007669"/>
    <property type="project" value="InterPro"/>
</dbReference>
<dbReference type="InterPro" id="IPR027417">
    <property type="entry name" value="P-loop_NTPase"/>
</dbReference>
<dbReference type="Proteomes" id="UP000427769">
    <property type="component" value="Chromosome"/>
</dbReference>
<dbReference type="GO" id="GO:0003677">
    <property type="term" value="F:DNA binding"/>
    <property type="evidence" value="ECO:0007669"/>
    <property type="project" value="InterPro"/>
</dbReference>
<dbReference type="PANTHER" id="PTHR43788:SF6">
    <property type="entry name" value="DNA HELICASE B"/>
    <property type="match status" value="1"/>
</dbReference>
<dbReference type="GO" id="GO:0009338">
    <property type="term" value="C:exodeoxyribonuclease V complex"/>
    <property type="evidence" value="ECO:0007669"/>
    <property type="project" value="TreeGrafter"/>
</dbReference>
<dbReference type="Gene3D" id="3.40.50.300">
    <property type="entry name" value="P-loop containing nucleotide triphosphate hydrolases"/>
    <property type="match status" value="2"/>
</dbReference>
<feature type="domain" description="Helix-hairpin-helix DNA-binding motif class 1" evidence="3">
    <location>
        <begin position="189"/>
        <end position="208"/>
    </location>
</feature>
<dbReference type="InterPro" id="IPR029493">
    <property type="entry name" value="RecD2-like_HHH"/>
</dbReference>
<dbReference type="Pfam" id="PF14490">
    <property type="entry name" value="HHH_RecD2"/>
    <property type="match status" value="1"/>
</dbReference>
<sequence length="738" mass="81457">MSKSPVPDITLSGRIERITYYNRENHFTIARLRTDENRRSITIKGTMPDPGVGESIEVYGRWENHARYGQQLKFSAFRELLPATVDGIRGYLASGFIKGVGPKLVERIIGHFKADTLTVIESEPARLTEVAGIGEKTAKHIAEAWQAHHAARQLIGFLEKIGVDTIHAARLLREYGSDVIDTLCNEPYRVAEDIPRIGFGIADAVVRHADTPVDETDRAKACLIHLFEQAVDRGHAYIPRDRLLDKCKEAFDVGEQTAAQALDHLVGEDEVVIGTPAADMDAPPVFPRQLYQAEIAVAGRIAAMQSIPPAAPPPDSDQIARAVVDRLAITLSEQQEAVLKGILAHKVSVITGGPGTGKTTLIRAVTAVMKGLKRRVLLTAPTGRAARRLSDVTGRQAVTLHKALGYNLADGCFERTADDPLKADVVVVDEASMVDVLLMASLIRAVPVTATLILVGDVFQLPPVGPGNALADLIRSETIPTFELNEIFRQNRQSPIVVNAHRVRRGQPPVMDPPDDPDLPSEFYFLEQSNPEKVVQTVVNLCREEIPRHFRLEPIREIQVLTPMHRGPLGTLNLNRMLQEALNPDAAQVAVTGSRFKEGDKVMHLRNNYRKEVFNGDIGIVAGIDPENERIEVDFDGRQVPYDFMEMDELSLAYAISVHKSQGSEYPAVVIPLLTQHYIMLQRNLLYTAITRGRQLVVLVGTTKALDIALKNDRPQQRRSMLAERMRSEVGGQKTAVG</sequence>
<dbReference type="PANTHER" id="PTHR43788">
    <property type="entry name" value="DNA2/NAM7 HELICASE FAMILY MEMBER"/>
    <property type="match status" value="1"/>
</dbReference>
<dbReference type="InterPro" id="IPR041451">
    <property type="entry name" value="RecD2_SH13"/>
</dbReference>
<dbReference type="SMART" id="SM00278">
    <property type="entry name" value="HhH1"/>
    <property type="match status" value="3"/>
</dbReference>
<feature type="domain" description="Helix-hairpin-helix DNA-binding motif class 1" evidence="3">
    <location>
        <begin position="90"/>
        <end position="111"/>
    </location>
</feature>
<name>A0A5K7ZD72_9BACT</name>
<keyword evidence="2" id="KW-0067">ATP-binding</keyword>
<reference evidence="5 6" key="1">
    <citation type="submission" date="2019-11" db="EMBL/GenBank/DDBJ databases">
        <title>Comparative genomics of hydrocarbon-degrading Desulfosarcina strains.</title>
        <authorList>
            <person name="Watanabe M."/>
            <person name="Kojima H."/>
            <person name="Fukui M."/>
        </authorList>
    </citation>
    <scope>NUCLEOTIDE SEQUENCE [LARGE SCALE GENOMIC DNA]</scope>
    <source>
        <strain evidence="5 6">PP31</strain>
    </source>
</reference>
<dbReference type="Pfam" id="PF14520">
    <property type="entry name" value="HHH_5"/>
    <property type="match status" value="1"/>
</dbReference>
<evidence type="ECO:0000259" key="4">
    <source>
        <dbReference type="SMART" id="SM00382"/>
    </source>
</evidence>
<keyword evidence="1" id="KW-0547">Nucleotide-binding</keyword>
<evidence type="ECO:0000256" key="2">
    <source>
        <dbReference type="ARBA" id="ARBA00022840"/>
    </source>
</evidence>
<dbReference type="Gene3D" id="1.10.10.2220">
    <property type="match status" value="1"/>
</dbReference>
<dbReference type="InterPro" id="IPR027785">
    <property type="entry name" value="UvrD-like_helicase_C"/>
</dbReference>
<accession>A0A5K7ZD72</accession>
<dbReference type="InterPro" id="IPR006345">
    <property type="entry name" value="RecD2"/>
</dbReference>
<dbReference type="NCBIfam" id="TIGR01448">
    <property type="entry name" value="recD_rel"/>
    <property type="match status" value="1"/>
</dbReference>
<keyword evidence="5" id="KW-0347">Helicase</keyword>
<dbReference type="HAMAP" id="MF_01488">
    <property type="entry name" value="RecD2"/>
    <property type="match status" value="1"/>
</dbReference>
<dbReference type="KEGG" id="dwd:DSCW_61870"/>
<organism evidence="5 6">
    <name type="scientific">Desulfosarcina widdelii</name>
    <dbReference type="NCBI Taxonomy" id="947919"/>
    <lineage>
        <taxon>Bacteria</taxon>
        <taxon>Pseudomonadati</taxon>
        <taxon>Thermodesulfobacteriota</taxon>
        <taxon>Desulfobacteria</taxon>
        <taxon>Desulfobacterales</taxon>
        <taxon>Desulfosarcinaceae</taxon>
        <taxon>Desulfosarcina</taxon>
    </lineage>
</organism>
<evidence type="ECO:0000313" key="5">
    <source>
        <dbReference type="EMBL" id="BBO78770.1"/>
    </source>
</evidence>
<dbReference type="EMBL" id="AP021875">
    <property type="protein sequence ID" value="BBO78770.1"/>
    <property type="molecule type" value="Genomic_DNA"/>
</dbReference>
<feature type="domain" description="Helix-hairpin-helix DNA-binding motif class 1" evidence="3">
    <location>
        <begin position="125"/>
        <end position="144"/>
    </location>
</feature>
<protein>
    <submittedName>
        <fullName evidence="5">ATP-dependent RecD-like DNA helicase</fullName>
    </submittedName>
</protein>
<evidence type="ECO:0000259" key="3">
    <source>
        <dbReference type="SMART" id="SM00278"/>
    </source>
</evidence>
<keyword evidence="6" id="KW-1185">Reference proteome</keyword>
<dbReference type="SUPFAM" id="SSF52540">
    <property type="entry name" value="P-loop containing nucleoside triphosphate hydrolases"/>
    <property type="match status" value="2"/>
</dbReference>
<evidence type="ECO:0000256" key="1">
    <source>
        <dbReference type="ARBA" id="ARBA00022741"/>
    </source>
</evidence>
<dbReference type="GO" id="GO:0005524">
    <property type="term" value="F:ATP binding"/>
    <property type="evidence" value="ECO:0007669"/>
    <property type="project" value="UniProtKB-KW"/>
</dbReference>
<dbReference type="Pfam" id="PF13604">
    <property type="entry name" value="AAA_30"/>
    <property type="match status" value="1"/>
</dbReference>
<dbReference type="GO" id="GO:0006281">
    <property type="term" value="P:DNA repair"/>
    <property type="evidence" value="ECO:0007669"/>
    <property type="project" value="InterPro"/>
</dbReference>